<dbReference type="GO" id="GO:0016747">
    <property type="term" value="F:acyltransferase activity, transferring groups other than amino-acyl groups"/>
    <property type="evidence" value="ECO:0007669"/>
    <property type="project" value="InterPro"/>
</dbReference>
<sequence length="155" mass="18765">MNIRFAERRDIEQLTQMRWDFTLETHDTKSFEESDFELFELEFRAFLENAISSGSWFIWVVEEQEKIVSHIYIELIQKVPRPGRITYPFAFMTNVFTVQEFRNKGIGSNLIKFINEWAKSKKYEFIIVWPSDESISYYKKNGYRHCKEPMEFFPS</sequence>
<gene>
    <name evidence="2" type="ORF">FG383_08710</name>
</gene>
<dbReference type="EMBL" id="VDGG01000014">
    <property type="protein sequence ID" value="TQR15654.1"/>
    <property type="molecule type" value="Genomic_DNA"/>
</dbReference>
<dbReference type="CDD" id="cd04301">
    <property type="entry name" value="NAT_SF"/>
    <property type="match status" value="1"/>
</dbReference>
<dbReference type="PROSITE" id="PS51186">
    <property type="entry name" value="GNAT"/>
    <property type="match status" value="1"/>
</dbReference>
<dbReference type="Proteomes" id="UP000318937">
    <property type="component" value="Unassembled WGS sequence"/>
</dbReference>
<protein>
    <submittedName>
        <fullName evidence="2">GNAT family N-acetyltransferase</fullName>
    </submittedName>
</protein>
<dbReference type="Pfam" id="PF00583">
    <property type="entry name" value="Acetyltransf_1"/>
    <property type="match status" value="1"/>
</dbReference>
<name>A0A544TDX4_9BACI</name>
<evidence type="ECO:0000259" key="1">
    <source>
        <dbReference type="PROSITE" id="PS51186"/>
    </source>
</evidence>
<keyword evidence="2" id="KW-0808">Transferase</keyword>
<dbReference type="OrthoDB" id="119498at2"/>
<dbReference type="RefSeq" id="WP_142606926.1">
    <property type="nucleotide sequence ID" value="NZ_VDGG01000014.1"/>
</dbReference>
<proteinExistence type="predicted"/>
<dbReference type="SUPFAM" id="SSF55729">
    <property type="entry name" value="Acyl-CoA N-acyltransferases (Nat)"/>
    <property type="match status" value="1"/>
</dbReference>
<keyword evidence="3" id="KW-1185">Reference proteome</keyword>
<organism evidence="2 3">
    <name type="scientific">Psychrobacillus soli</name>
    <dbReference type="NCBI Taxonomy" id="1543965"/>
    <lineage>
        <taxon>Bacteria</taxon>
        <taxon>Bacillati</taxon>
        <taxon>Bacillota</taxon>
        <taxon>Bacilli</taxon>
        <taxon>Bacillales</taxon>
        <taxon>Bacillaceae</taxon>
        <taxon>Psychrobacillus</taxon>
    </lineage>
</organism>
<evidence type="ECO:0000313" key="3">
    <source>
        <dbReference type="Proteomes" id="UP000318937"/>
    </source>
</evidence>
<evidence type="ECO:0000313" key="2">
    <source>
        <dbReference type="EMBL" id="TQR15654.1"/>
    </source>
</evidence>
<feature type="domain" description="N-acetyltransferase" evidence="1">
    <location>
        <begin position="1"/>
        <end position="155"/>
    </location>
</feature>
<dbReference type="InterPro" id="IPR000182">
    <property type="entry name" value="GNAT_dom"/>
</dbReference>
<reference evidence="2 3" key="1">
    <citation type="submission" date="2019-05" db="EMBL/GenBank/DDBJ databases">
        <title>Psychrobacillus vulpis sp. nov., a new species isolated from feces of a red fox that inhabits in The Tablas de Daimiel Natural Park, Albacete, Spain.</title>
        <authorList>
            <person name="Rodriguez M."/>
            <person name="Reina J.C."/>
            <person name="Bejar V."/>
            <person name="Llamas I."/>
        </authorList>
    </citation>
    <scope>NUCLEOTIDE SEQUENCE [LARGE SCALE GENOMIC DNA]</scope>
    <source>
        <strain evidence="2 3">NHI-2</strain>
    </source>
</reference>
<dbReference type="AlphaFoldDB" id="A0A544TDX4"/>
<dbReference type="Gene3D" id="3.40.630.30">
    <property type="match status" value="1"/>
</dbReference>
<accession>A0A544TDX4</accession>
<comment type="caution">
    <text evidence="2">The sequence shown here is derived from an EMBL/GenBank/DDBJ whole genome shotgun (WGS) entry which is preliminary data.</text>
</comment>
<dbReference type="InterPro" id="IPR016181">
    <property type="entry name" value="Acyl_CoA_acyltransferase"/>
</dbReference>